<proteinExistence type="predicted"/>
<keyword evidence="1" id="KW-0732">Signal</keyword>
<dbReference type="OrthoDB" id="1896086at2759"/>
<evidence type="ECO:0000313" key="3">
    <source>
        <dbReference type="Proteomes" id="UP001141434"/>
    </source>
</evidence>
<reference evidence="2" key="1">
    <citation type="submission" date="2022-11" db="EMBL/GenBank/DDBJ databases">
        <authorList>
            <person name="Petersen C."/>
        </authorList>
    </citation>
    <scope>NUCLEOTIDE SEQUENCE</scope>
    <source>
        <strain evidence="2">IBT 34128</strain>
    </source>
</reference>
<dbReference type="RefSeq" id="XP_056514826.1">
    <property type="nucleotide sequence ID" value="XM_056653759.1"/>
</dbReference>
<organism evidence="2 3">
    <name type="scientific">Penicillium alfredii</name>
    <dbReference type="NCBI Taxonomy" id="1506179"/>
    <lineage>
        <taxon>Eukaryota</taxon>
        <taxon>Fungi</taxon>
        <taxon>Dikarya</taxon>
        <taxon>Ascomycota</taxon>
        <taxon>Pezizomycotina</taxon>
        <taxon>Eurotiomycetes</taxon>
        <taxon>Eurotiomycetidae</taxon>
        <taxon>Eurotiales</taxon>
        <taxon>Aspergillaceae</taxon>
        <taxon>Penicillium</taxon>
    </lineage>
</organism>
<evidence type="ECO:0000256" key="1">
    <source>
        <dbReference type="SAM" id="SignalP"/>
    </source>
</evidence>
<dbReference type="Proteomes" id="UP001141434">
    <property type="component" value="Unassembled WGS sequence"/>
</dbReference>
<gene>
    <name evidence="2" type="ORF">NUU61_003177</name>
</gene>
<evidence type="ECO:0000313" key="2">
    <source>
        <dbReference type="EMBL" id="KAJ5105830.1"/>
    </source>
</evidence>
<comment type="caution">
    <text evidence="2">The sequence shown here is derived from an EMBL/GenBank/DDBJ whole genome shotgun (WGS) entry which is preliminary data.</text>
</comment>
<sequence length="423" mass="46295">MHLVSFLLPFLLQLHLQSVASPISKHLERGSRLSLCSDEDDIAETNDAPTGNNPPGIGVEFETATITLKSEDCSEKNVLAAKSKTINGRKGKNWALTADILSEGTLDAEYVLDGKSIKLNSGSAKEAAEAVAKDINDWDPHEDGKEVTIDNNPCTWKISGPKEKKGGHSYTWAPQVTAPLPLAGLYDLLGKYVAKTHSALLPNRRQKPMIHVTKDFFQSKPNGLDSGSVEDDVLGFFSLIMSFAKASSANPNEPIEEDESLKELTVIMPRTDFTSIYHSVKSSIPGDLYPIVKTLACYKNNGDDVELDTDFCSGTVEDPSPNGNMDKQRFAVFPAGGDYEEVKVEKWIKSMQNGPAPDALTKLDKKMDSAIGGVGDSMENILGSDTLVPLFEFRRLRRTKTDDLPAFVSEAEEEIVKYHKSAK</sequence>
<dbReference type="EMBL" id="JAPMSZ010000004">
    <property type="protein sequence ID" value="KAJ5105830.1"/>
    <property type="molecule type" value="Genomic_DNA"/>
</dbReference>
<accession>A0A9W9FTK6</accession>
<dbReference type="GeneID" id="81392927"/>
<reference evidence="2" key="2">
    <citation type="journal article" date="2023" name="IMA Fungus">
        <title>Comparative genomic study of the Penicillium genus elucidates a diverse pangenome and 15 lateral gene transfer events.</title>
        <authorList>
            <person name="Petersen C."/>
            <person name="Sorensen T."/>
            <person name="Nielsen M.R."/>
            <person name="Sondergaard T.E."/>
            <person name="Sorensen J.L."/>
            <person name="Fitzpatrick D.A."/>
            <person name="Frisvad J.C."/>
            <person name="Nielsen K.L."/>
        </authorList>
    </citation>
    <scope>NUCLEOTIDE SEQUENCE</scope>
    <source>
        <strain evidence="2">IBT 34128</strain>
    </source>
</reference>
<feature type="chain" id="PRO_5040726674" evidence="1">
    <location>
        <begin position="21"/>
        <end position="423"/>
    </location>
</feature>
<dbReference type="AlphaFoldDB" id="A0A9W9FTK6"/>
<keyword evidence="3" id="KW-1185">Reference proteome</keyword>
<feature type="signal peptide" evidence="1">
    <location>
        <begin position="1"/>
        <end position="20"/>
    </location>
</feature>
<protein>
    <submittedName>
        <fullName evidence="2">Uncharacterized protein</fullName>
    </submittedName>
</protein>
<name>A0A9W9FTK6_9EURO</name>